<comment type="similarity">
    <text evidence="1">Belongs to the transferase hexapeptide repeat family.</text>
</comment>
<evidence type="ECO:0000313" key="5">
    <source>
        <dbReference type="EMBL" id="KAF3769832.1"/>
    </source>
</evidence>
<dbReference type="Proteomes" id="UP000803844">
    <property type="component" value="Unassembled WGS sequence"/>
</dbReference>
<dbReference type="RefSeq" id="XP_040780793.1">
    <property type="nucleotide sequence ID" value="XM_040919970.1"/>
</dbReference>
<dbReference type="Gene3D" id="2.160.10.10">
    <property type="entry name" value="Hexapeptide repeat proteins"/>
    <property type="match status" value="1"/>
</dbReference>
<evidence type="ECO:0000313" key="6">
    <source>
        <dbReference type="Proteomes" id="UP000803844"/>
    </source>
</evidence>
<protein>
    <recommendedName>
        <fullName evidence="4">Maltose/galactoside acetyltransferase domain-containing protein</fullName>
    </recommendedName>
</protein>
<dbReference type="OrthoDB" id="25818at2759"/>
<name>A0A9P5CTM7_CRYP1</name>
<keyword evidence="2" id="KW-0808">Transferase</keyword>
<sequence length="104" mass="12025">MAAPAVDAEENKRKMQAGELYYAFTPKLLEERNRCKMAQVLYNKSDGVGRREQIELYQDLTSDETPLPKKHHTSSQEEDEAQLEDFPVLIPPVIMDYGYNVKYV</sequence>
<evidence type="ECO:0000259" key="4">
    <source>
        <dbReference type="SMART" id="SM01266"/>
    </source>
</evidence>
<comment type="caution">
    <text evidence="5">The sequence shown here is derived from an EMBL/GenBank/DDBJ whole genome shotgun (WGS) entry which is preliminary data.</text>
</comment>
<dbReference type="AlphaFoldDB" id="A0A9P5CTM7"/>
<dbReference type="EMBL" id="MU032344">
    <property type="protein sequence ID" value="KAF3769832.1"/>
    <property type="molecule type" value="Genomic_DNA"/>
</dbReference>
<feature type="region of interest" description="Disordered" evidence="3">
    <location>
        <begin position="60"/>
        <end position="83"/>
    </location>
</feature>
<organism evidence="5 6">
    <name type="scientific">Cryphonectria parasitica (strain ATCC 38755 / EP155)</name>
    <dbReference type="NCBI Taxonomy" id="660469"/>
    <lineage>
        <taxon>Eukaryota</taxon>
        <taxon>Fungi</taxon>
        <taxon>Dikarya</taxon>
        <taxon>Ascomycota</taxon>
        <taxon>Pezizomycotina</taxon>
        <taxon>Sordariomycetes</taxon>
        <taxon>Sordariomycetidae</taxon>
        <taxon>Diaporthales</taxon>
        <taxon>Cryphonectriaceae</taxon>
        <taxon>Cryphonectria-Endothia species complex</taxon>
        <taxon>Cryphonectria</taxon>
    </lineage>
</organism>
<accession>A0A9P5CTM7</accession>
<evidence type="ECO:0000256" key="3">
    <source>
        <dbReference type="SAM" id="MobiDB-lite"/>
    </source>
</evidence>
<dbReference type="Pfam" id="PF12464">
    <property type="entry name" value="Mac"/>
    <property type="match status" value="1"/>
</dbReference>
<dbReference type="GO" id="GO:0016407">
    <property type="term" value="F:acetyltransferase activity"/>
    <property type="evidence" value="ECO:0007669"/>
    <property type="project" value="InterPro"/>
</dbReference>
<evidence type="ECO:0000256" key="2">
    <source>
        <dbReference type="ARBA" id="ARBA00022679"/>
    </source>
</evidence>
<dbReference type="SMART" id="SM01266">
    <property type="entry name" value="Mac"/>
    <property type="match status" value="1"/>
</dbReference>
<reference evidence="5" key="1">
    <citation type="journal article" date="2020" name="Phytopathology">
        <title>Genome sequence of the chestnut blight fungus Cryphonectria parasitica EP155: A fundamental resource for an archetypical invasive plant pathogen.</title>
        <authorList>
            <person name="Crouch J.A."/>
            <person name="Dawe A."/>
            <person name="Aerts A."/>
            <person name="Barry K."/>
            <person name="Churchill A.C.L."/>
            <person name="Grimwood J."/>
            <person name="Hillman B."/>
            <person name="Milgroom M.G."/>
            <person name="Pangilinan J."/>
            <person name="Smith M."/>
            <person name="Salamov A."/>
            <person name="Schmutz J."/>
            <person name="Yadav J."/>
            <person name="Grigoriev I.V."/>
            <person name="Nuss D."/>
        </authorList>
    </citation>
    <scope>NUCLEOTIDE SEQUENCE</scope>
    <source>
        <strain evidence="5">EP155</strain>
    </source>
</reference>
<dbReference type="InterPro" id="IPR024688">
    <property type="entry name" value="Mac_dom"/>
</dbReference>
<dbReference type="GeneID" id="63837099"/>
<keyword evidence="6" id="KW-1185">Reference proteome</keyword>
<evidence type="ECO:0000256" key="1">
    <source>
        <dbReference type="ARBA" id="ARBA00007274"/>
    </source>
</evidence>
<gene>
    <name evidence="5" type="ORF">M406DRAFT_325315</name>
</gene>
<feature type="domain" description="Maltose/galactoside acetyltransferase" evidence="4">
    <location>
        <begin position="12"/>
        <end position="66"/>
    </location>
</feature>
<proteinExistence type="inferred from homology"/>